<dbReference type="AlphaFoldDB" id="A0A5B6VK89"/>
<dbReference type="OrthoDB" id="511009at2759"/>
<comment type="caution">
    <text evidence="3">The sequence shown here is derived from an EMBL/GenBank/DDBJ whole genome shotgun (WGS) entry which is preliminary data.</text>
</comment>
<dbReference type="Gene3D" id="2.30.31.10">
    <property type="entry name" value="Transcriptional Coactivator Pc4, Chain A"/>
    <property type="match status" value="1"/>
</dbReference>
<comment type="similarity">
    <text evidence="1">Belongs to the Whirly family.</text>
</comment>
<gene>
    <name evidence="3" type="ORF">EPI10_015434</name>
</gene>
<dbReference type="GO" id="GO:0006355">
    <property type="term" value="P:regulation of DNA-templated transcription"/>
    <property type="evidence" value="ECO:0007669"/>
    <property type="project" value="InterPro"/>
</dbReference>
<evidence type="ECO:0000256" key="2">
    <source>
        <dbReference type="ARBA" id="ARBA00022946"/>
    </source>
</evidence>
<evidence type="ECO:0000313" key="4">
    <source>
        <dbReference type="Proteomes" id="UP000325315"/>
    </source>
</evidence>
<dbReference type="EMBL" id="SMMG02000006">
    <property type="protein sequence ID" value="KAA3469670.1"/>
    <property type="molecule type" value="Genomic_DNA"/>
</dbReference>
<dbReference type="Pfam" id="PF08536">
    <property type="entry name" value="Whirly"/>
    <property type="match status" value="1"/>
</dbReference>
<keyword evidence="2" id="KW-0809">Transit peptide</keyword>
<dbReference type="GO" id="GO:0006952">
    <property type="term" value="P:defense response"/>
    <property type="evidence" value="ECO:0007669"/>
    <property type="project" value="InterPro"/>
</dbReference>
<proteinExistence type="inferred from homology"/>
<reference evidence="4" key="1">
    <citation type="journal article" date="2019" name="Plant Biotechnol. J.">
        <title>Genome sequencing of the Australian wild diploid species Gossypium australe highlights disease resistance and delayed gland morphogenesis.</title>
        <authorList>
            <person name="Cai Y."/>
            <person name="Cai X."/>
            <person name="Wang Q."/>
            <person name="Wang P."/>
            <person name="Zhang Y."/>
            <person name="Cai C."/>
            <person name="Xu Y."/>
            <person name="Wang K."/>
            <person name="Zhou Z."/>
            <person name="Wang C."/>
            <person name="Geng S."/>
            <person name="Li B."/>
            <person name="Dong Q."/>
            <person name="Hou Y."/>
            <person name="Wang H."/>
            <person name="Ai P."/>
            <person name="Liu Z."/>
            <person name="Yi F."/>
            <person name="Sun M."/>
            <person name="An G."/>
            <person name="Cheng J."/>
            <person name="Zhang Y."/>
            <person name="Shi Q."/>
            <person name="Xie Y."/>
            <person name="Shi X."/>
            <person name="Chang Y."/>
            <person name="Huang F."/>
            <person name="Chen Y."/>
            <person name="Hong S."/>
            <person name="Mi L."/>
            <person name="Sun Q."/>
            <person name="Zhang L."/>
            <person name="Zhou B."/>
            <person name="Peng R."/>
            <person name="Zhang X."/>
            <person name="Liu F."/>
        </authorList>
    </citation>
    <scope>NUCLEOTIDE SEQUENCE [LARGE SCALE GENOMIC DNA]</scope>
    <source>
        <strain evidence="4">cv. PA1801</strain>
    </source>
</reference>
<dbReference type="SUPFAM" id="SSF54447">
    <property type="entry name" value="ssDNA-binding transcriptional regulator domain"/>
    <property type="match status" value="1"/>
</dbReference>
<dbReference type="PANTHER" id="PTHR31745:SF1">
    <property type="entry name" value="SINGLE-STRANDED DNA-BINDING PROTEIN WHY2, MITOCHONDRIAL"/>
    <property type="match status" value="1"/>
</dbReference>
<evidence type="ECO:0000256" key="1">
    <source>
        <dbReference type="ARBA" id="ARBA00006061"/>
    </source>
</evidence>
<organism evidence="3 4">
    <name type="scientific">Gossypium australe</name>
    <dbReference type="NCBI Taxonomy" id="47621"/>
    <lineage>
        <taxon>Eukaryota</taxon>
        <taxon>Viridiplantae</taxon>
        <taxon>Streptophyta</taxon>
        <taxon>Embryophyta</taxon>
        <taxon>Tracheophyta</taxon>
        <taxon>Spermatophyta</taxon>
        <taxon>Magnoliopsida</taxon>
        <taxon>eudicotyledons</taxon>
        <taxon>Gunneridae</taxon>
        <taxon>Pentapetalae</taxon>
        <taxon>rosids</taxon>
        <taxon>malvids</taxon>
        <taxon>Malvales</taxon>
        <taxon>Malvaceae</taxon>
        <taxon>Malvoideae</taxon>
        <taxon>Gossypium</taxon>
    </lineage>
</organism>
<accession>A0A5B6VK89</accession>
<keyword evidence="4" id="KW-1185">Reference proteome</keyword>
<dbReference type="PANTHER" id="PTHR31745">
    <property type="entry name" value="SINGLE-STRANDED DNA-BINDING PROTEIN WHY2, MITOCHONDRIAL"/>
    <property type="match status" value="1"/>
</dbReference>
<sequence>MALKLEGGKSSNFRDTKEVFSEKGKVMSNIPVNLRTYTKMLKQCRSLLSRSLQSAKWGDGFESQAAFSTSLQDFAVIGNANVRVFAPYTIYKGKASLSISPVLQTFSDIDGLKVNRRGSMMLTFCPAIGERKYDWEKRQKFALSPTEVGSLISMGAHDASEFYHDPSMKSRY</sequence>
<dbReference type="InterPro" id="IPR013742">
    <property type="entry name" value="Whirly"/>
</dbReference>
<protein>
    <submittedName>
        <fullName evidence="3">Single-stranded DNA-bindig protein WHY2, mitochondrial</fullName>
    </submittedName>
</protein>
<dbReference type="InterPro" id="IPR009044">
    <property type="entry name" value="ssDNA-bd_transcriptional_reg"/>
</dbReference>
<dbReference type="GO" id="GO:0003697">
    <property type="term" value="F:single-stranded DNA binding"/>
    <property type="evidence" value="ECO:0007669"/>
    <property type="project" value="InterPro"/>
</dbReference>
<name>A0A5B6VK89_9ROSI</name>
<dbReference type="Proteomes" id="UP000325315">
    <property type="component" value="Unassembled WGS sequence"/>
</dbReference>
<evidence type="ECO:0000313" key="3">
    <source>
        <dbReference type="EMBL" id="KAA3469670.1"/>
    </source>
</evidence>